<keyword evidence="6 8" id="KW-0472">Membrane</keyword>
<evidence type="ECO:0000313" key="14">
    <source>
        <dbReference type="Proteomes" id="UP000623842"/>
    </source>
</evidence>
<evidence type="ECO:0000313" key="13">
    <source>
        <dbReference type="EMBL" id="GHF88356.1"/>
    </source>
</evidence>
<evidence type="ECO:0000256" key="10">
    <source>
        <dbReference type="SAM" id="SignalP"/>
    </source>
</evidence>
<proteinExistence type="inferred from homology"/>
<reference evidence="13" key="2">
    <citation type="submission" date="2020-09" db="EMBL/GenBank/DDBJ databases">
        <authorList>
            <person name="Sun Q."/>
            <person name="Kim S."/>
        </authorList>
    </citation>
    <scope>NUCLEOTIDE SEQUENCE</scope>
    <source>
        <strain evidence="13">KCTC 42731</strain>
    </source>
</reference>
<name>A0A919EJZ0_9GAMM</name>
<keyword evidence="4 8" id="KW-0812">Transmembrane</keyword>
<feature type="chain" id="PRO_5037504938" evidence="10">
    <location>
        <begin position="27"/>
        <end position="937"/>
    </location>
</feature>
<protein>
    <submittedName>
        <fullName evidence="13">TonB-dependent receptor</fullName>
    </submittedName>
</protein>
<feature type="domain" description="TonB-dependent receptor-like beta-barrel" evidence="11">
    <location>
        <begin position="345"/>
        <end position="899"/>
    </location>
</feature>
<evidence type="ECO:0000256" key="2">
    <source>
        <dbReference type="ARBA" id="ARBA00022448"/>
    </source>
</evidence>
<gene>
    <name evidence="13" type="ORF">GCM10017161_15070</name>
</gene>
<evidence type="ECO:0000256" key="9">
    <source>
        <dbReference type="RuleBase" id="RU003357"/>
    </source>
</evidence>
<evidence type="ECO:0000256" key="7">
    <source>
        <dbReference type="ARBA" id="ARBA00023237"/>
    </source>
</evidence>
<accession>A0A919EJZ0</accession>
<dbReference type="GO" id="GO:0009279">
    <property type="term" value="C:cell outer membrane"/>
    <property type="evidence" value="ECO:0007669"/>
    <property type="project" value="UniProtKB-SubCell"/>
</dbReference>
<keyword evidence="7 8" id="KW-0998">Cell outer membrane</keyword>
<evidence type="ECO:0000256" key="4">
    <source>
        <dbReference type="ARBA" id="ARBA00022692"/>
    </source>
</evidence>
<dbReference type="InterPro" id="IPR039426">
    <property type="entry name" value="TonB-dep_rcpt-like"/>
</dbReference>
<comment type="similarity">
    <text evidence="8 9">Belongs to the TonB-dependent receptor family.</text>
</comment>
<comment type="caution">
    <text evidence="13">The sequence shown here is derived from an EMBL/GenBank/DDBJ whole genome shotgun (WGS) entry which is preliminary data.</text>
</comment>
<dbReference type="Gene3D" id="2.170.130.10">
    <property type="entry name" value="TonB-dependent receptor, plug domain"/>
    <property type="match status" value="1"/>
</dbReference>
<sequence length="937" mass="102236">MKNMPLVKCTLALAIASACTTTYASAFDEAESVKKTEKIVVTGSRIARTNLVSAGAVTVIDKSAIEASPYKNIGDILQTMTVSQPAENSLSANGSGAVRFDLRGIGARRTLILLNGKRLPAGGKGADSSADLGAIPTSIIERVEILMDGASAIYGSDAIGGVVNIITRKDFEGFEISASYGDTLDGDGAKTTVEFIGGVSGDKGNVTFSASYSEDDAIYSSQIPFSKNVVQLQNDGSVSPWGSFWVPWTAVTDADGNRLTQGADYGPFRKFTDADRYNHHEQSFLQQPTEKYTMSALGNYEFGNIMASRDVFLDFEVLYSHRNNDSNSAAQPLIPWIGGYDDIPISKDNYYNQQFGPKDANGNAYDIFKWSKRMNEFGPRQSRFSSNQYHIALGLSGDFNDDWSWRAGYTFGRYESQETREGVFNWDRVRDAVGPTHFNAEGELRCGVGPEAIQFKQSTCVPLNVFLKPGEAQDPRAMAYVSGDWSNVSYGHSSIKTATFDVTGSLLELDAGPIGIAAGASYMELDGRIQTDSNAVHATTTDGNGRPTGGGYHVSEAYVEVNIPVFTDASFAKSLEVNLASRYSNYSTGAGATTNSKASIFWAINDDVSVRTTFSQAFRAANIRELFAGQLPSFADGIDPCKTLDDDGPLRPLTQENDAGCLKTGAPASGFRDGLQQIRTNTGGNPDLEPETAKIKTFGVVYTPTWLEGFSVSADFYDIKLEDTISTFNAVRKIELCNETGDFCDDIHRYQSGPLQGVLLGVDTYNENLNASHYRGVDSEVHYQLNTQEYGDFTFGLTWHHTIKHEISIFDGGVTDYAGTHTANGGFQPENKFNLTVNWILDDWSVNWATYVIGELTTDGRAVDGVTPDYTLDAWTYSNINVNYYQSNNLSYSFGITNLFDEDPRRTMLTNGNTNSAGAYSPAFLGSTFFLRTKYSF</sequence>
<keyword evidence="14" id="KW-1185">Reference proteome</keyword>
<dbReference type="InterPro" id="IPR036942">
    <property type="entry name" value="Beta-barrel_TonB_sf"/>
</dbReference>
<dbReference type="Pfam" id="PF00593">
    <property type="entry name" value="TonB_dep_Rec_b-barrel"/>
    <property type="match status" value="1"/>
</dbReference>
<keyword evidence="5 9" id="KW-0798">TonB box</keyword>
<evidence type="ECO:0000256" key="1">
    <source>
        <dbReference type="ARBA" id="ARBA00004571"/>
    </source>
</evidence>
<evidence type="ECO:0000256" key="6">
    <source>
        <dbReference type="ARBA" id="ARBA00023136"/>
    </source>
</evidence>
<reference evidence="13" key="1">
    <citation type="journal article" date="2014" name="Int. J. Syst. Evol. Microbiol.">
        <title>Complete genome sequence of Corynebacterium casei LMG S-19264T (=DSM 44701T), isolated from a smear-ripened cheese.</title>
        <authorList>
            <consortium name="US DOE Joint Genome Institute (JGI-PGF)"/>
            <person name="Walter F."/>
            <person name="Albersmeier A."/>
            <person name="Kalinowski J."/>
            <person name="Ruckert C."/>
        </authorList>
    </citation>
    <scope>NUCLEOTIDE SEQUENCE</scope>
    <source>
        <strain evidence="13">KCTC 42731</strain>
    </source>
</reference>
<keyword evidence="13" id="KW-0675">Receptor</keyword>
<evidence type="ECO:0000259" key="12">
    <source>
        <dbReference type="Pfam" id="PF07715"/>
    </source>
</evidence>
<dbReference type="RefSeq" id="WP_189768851.1">
    <property type="nucleotide sequence ID" value="NZ_BNCK01000003.1"/>
</dbReference>
<dbReference type="Gene3D" id="2.40.170.20">
    <property type="entry name" value="TonB-dependent receptor, beta-barrel domain"/>
    <property type="match status" value="1"/>
</dbReference>
<evidence type="ECO:0000259" key="11">
    <source>
        <dbReference type="Pfam" id="PF00593"/>
    </source>
</evidence>
<dbReference type="PROSITE" id="PS51257">
    <property type="entry name" value="PROKAR_LIPOPROTEIN"/>
    <property type="match status" value="1"/>
</dbReference>
<keyword evidence="3 8" id="KW-1134">Transmembrane beta strand</keyword>
<dbReference type="Proteomes" id="UP000623842">
    <property type="component" value="Unassembled WGS sequence"/>
</dbReference>
<evidence type="ECO:0000256" key="8">
    <source>
        <dbReference type="PROSITE-ProRule" id="PRU01360"/>
    </source>
</evidence>
<dbReference type="InterPro" id="IPR000531">
    <property type="entry name" value="Beta-barrel_TonB"/>
</dbReference>
<dbReference type="PANTHER" id="PTHR47234">
    <property type="match status" value="1"/>
</dbReference>
<dbReference type="SUPFAM" id="SSF56935">
    <property type="entry name" value="Porins"/>
    <property type="match status" value="1"/>
</dbReference>
<dbReference type="InterPro" id="IPR012910">
    <property type="entry name" value="Plug_dom"/>
</dbReference>
<feature type="domain" description="TonB-dependent receptor plug" evidence="12">
    <location>
        <begin position="54"/>
        <end position="162"/>
    </location>
</feature>
<dbReference type="AlphaFoldDB" id="A0A919EJZ0"/>
<keyword evidence="2 8" id="KW-0813">Transport</keyword>
<dbReference type="Pfam" id="PF07715">
    <property type="entry name" value="Plug"/>
    <property type="match status" value="1"/>
</dbReference>
<dbReference type="PANTHER" id="PTHR47234:SF2">
    <property type="entry name" value="TONB-DEPENDENT RECEPTOR"/>
    <property type="match status" value="1"/>
</dbReference>
<feature type="signal peptide" evidence="10">
    <location>
        <begin position="1"/>
        <end position="26"/>
    </location>
</feature>
<comment type="subcellular location">
    <subcellularLocation>
        <location evidence="1 8">Cell outer membrane</location>
        <topology evidence="1 8">Multi-pass membrane protein</topology>
    </subcellularLocation>
</comment>
<dbReference type="PROSITE" id="PS52016">
    <property type="entry name" value="TONB_DEPENDENT_REC_3"/>
    <property type="match status" value="1"/>
</dbReference>
<keyword evidence="10" id="KW-0732">Signal</keyword>
<dbReference type="InterPro" id="IPR037066">
    <property type="entry name" value="Plug_dom_sf"/>
</dbReference>
<evidence type="ECO:0000256" key="3">
    <source>
        <dbReference type="ARBA" id="ARBA00022452"/>
    </source>
</evidence>
<organism evidence="13 14">
    <name type="scientific">Thalassotalea marina</name>
    <dbReference type="NCBI Taxonomy" id="1673741"/>
    <lineage>
        <taxon>Bacteria</taxon>
        <taxon>Pseudomonadati</taxon>
        <taxon>Pseudomonadota</taxon>
        <taxon>Gammaproteobacteria</taxon>
        <taxon>Alteromonadales</taxon>
        <taxon>Colwelliaceae</taxon>
        <taxon>Thalassotalea</taxon>
    </lineage>
</organism>
<dbReference type="EMBL" id="BNCK01000003">
    <property type="protein sequence ID" value="GHF88356.1"/>
    <property type="molecule type" value="Genomic_DNA"/>
</dbReference>
<evidence type="ECO:0000256" key="5">
    <source>
        <dbReference type="ARBA" id="ARBA00023077"/>
    </source>
</evidence>